<accession>A0ABW4QCX8</accession>
<name>A0ABW4QCX8_9BACL</name>
<feature type="transmembrane region" description="Helical" evidence="1">
    <location>
        <begin position="119"/>
        <end position="139"/>
    </location>
</feature>
<comment type="caution">
    <text evidence="3">The sequence shown here is derived from an EMBL/GenBank/DDBJ whole genome shotgun (WGS) entry which is preliminary data.</text>
</comment>
<feature type="domain" description="Urease accessory protein UreH-like transmembrane" evidence="2">
    <location>
        <begin position="81"/>
        <end position="201"/>
    </location>
</feature>
<feature type="transmembrane region" description="Helical" evidence="1">
    <location>
        <begin position="187"/>
        <end position="204"/>
    </location>
</feature>
<keyword evidence="1" id="KW-0472">Membrane</keyword>
<evidence type="ECO:0000259" key="2">
    <source>
        <dbReference type="Pfam" id="PF13386"/>
    </source>
</evidence>
<dbReference type="Pfam" id="PF13386">
    <property type="entry name" value="DsbD_2"/>
    <property type="match status" value="1"/>
</dbReference>
<dbReference type="PANTHER" id="PTHR33876:SF4">
    <property type="entry name" value="CHLOROPLAST PROTEIN FOR GROWTH AND FERTILITY 2"/>
    <property type="match status" value="1"/>
</dbReference>
<keyword evidence="4" id="KW-1185">Reference proteome</keyword>
<evidence type="ECO:0000313" key="3">
    <source>
        <dbReference type="EMBL" id="MFD1861440.1"/>
    </source>
</evidence>
<sequence>MGELNLWSILAIGFVLGIKHALEPDHIIGVSTLASESKKLWKSSLVGVFWGIGHTSTLLVTGLLLIVLKISITDKWAMSLEFLVGIMLVYFGVAAILHKKGTHRQTEAGAGGKFHYRKPLFMGFIHGLAGSAAMILLTMSTVDSIWQGAGYILVFGFGTIVSMLLFNTVIGIPFVMSKNKASVNKPLIQFAGLLSAAFGLYYMYNLGVNEGLFRLWL</sequence>
<keyword evidence="1" id="KW-0812">Transmembrane</keyword>
<dbReference type="InterPro" id="IPR039447">
    <property type="entry name" value="UreH-like_TM_dom"/>
</dbReference>
<reference evidence="4" key="1">
    <citation type="journal article" date="2019" name="Int. J. Syst. Evol. Microbiol.">
        <title>The Global Catalogue of Microorganisms (GCM) 10K type strain sequencing project: providing services to taxonomists for standard genome sequencing and annotation.</title>
        <authorList>
            <consortium name="The Broad Institute Genomics Platform"/>
            <consortium name="The Broad Institute Genome Sequencing Center for Infectious Disease"/>
            <person name="Wu L."/>
            <person name="Ma J."/>
        </authorList>
    </citation>
    <scope>NUCLEOTIDE SEQUENCE [LARGE SCALE GENOMIC DNA]</scope>
    <source>
        <strain evidence="4">CGMCC 1.15475</strain>
    </source>
</reference>
<dbReference type="EMBL" id="JBHUFW010000002">
    <property type="protein sequence ID" value="MFD1861440.1"/>
    <property type="molecule type" value="Genomic_DNA"/>
</dbReference>
<dbReference type="Proteomes" id="UP001597273">
    <property type="component" value="Unassembled WGS sequence"/>
</dbReference>
<protein>
    <submittedName>
        <fullName evidence="3">Sulfite exporter TauE/SafE family protein</fullName>
    </submittedName>
</protein>
<evidence type="ECO:0000256" key="1">
    <source>
        <dbReference type="SAM" id="Phobius"/>
    </source>
</evidence>
<keyword evidence="1" id="KW-1133">Transmembrane helix</keyword>
<dbReference type="PANTHER" id="PTHR33876">
    <property type="entry name" value="UNNAMED PRODUCT"/>
    <property type="match status" value="1"/>
</dbReference>
<proteinExistence type="predicted"/>
<feature type="transmembrane region" description="Helical" evidence="1">
    <location>
        <begin position="76"/>
        <end position="98"/>
    </location>
</feature>
<evidence type="ECO:0000313" key="4">
    <source>
        <dbReference type="Proteomes" id="UP001597273"/>
    </source>
</evidence>
<gene>
    <name evidence="3" type="ORF">ACFSDB_00805</name>
</gene>
<feature type="transmembrane region" description="Helical" evidence="1">
    <location>
        <begin position="151"/>
        <end position="175"/>
    </location>
</feature>
<dbReference type="RefSeq" id="WP_204891536.1">
    <property type="nucleotide sequence ID" value="NZ_JBHUFW010000002.1"/>
</dbReference>
<dbReference type="InterPro" id="IPR052776">
    <property type="entry name" value="Chloro_ReproSupport/MetalTrans"/>
</dbReference>
<feature type="transmembrane region" description="Helical" evidence="1">
    <location>
        <begin position="43"/>
        <end position="70"/>
    </location>
</feature>
<organism evidence="3 4">
    <name type="scientific">Planococcus chinensis</name>
    <dbReference type="NCBI Taxonomy" id="272917"/>
    <lineage>
        <taxon>Bacteria</taxon>
        <taxon>Bacillati</taxon>
        <taxon>Bacillota</taxon>
        <taxon>Bacilli</taxon>
        <taxon>Bacillales</taxon>
        <taxon>Caryophanaceae</taxon>
        <taxon>Planococcus</taxon>
    </lineage>
</organism>